<dbReference type="PANTHER" id="PTHR24201">
    <property type="entry name" value="ANK_REP_REGION DOMAIN-CONTAINING PROTEIN"/>
    <property type="match status" value="1"/>
</dbReference>
<dbReference type="Proteomes" id="UP001159641">
    <property type="component" value="Unassembled WGS sequence"/>
</dbReference>
<dbReference type="PROSITE" id="PS50297">
    <property type="entry name" value="ANK_REP_REGION"/>
    <property type="match status" value="2"/>
</dbReference>
<feature type="repeat" description="ANK" evidence="3">
    <location>
        <begin position="33"/>
        <end position="65"/>
    </location>
</feature>
<dbReference type="Gene3D" id="1.25.40.20">
    <property type="entry name" value="Ankyrin repeat-containing domain"/>
    <property type="match status" value="1"/>
</dbReference>
<dbReference type="AlphaFoldDB" id="A0AB34GUX8"/>
<keyword evidence="1" id="KW-0677">Repeat</keyword>
<organism evidence="4 5">
    <name type="scientific">Eschrichtius robustus</name>
    <name type="common">California gray whale</name>
    <name type="synonym">Eschrichtius gibbosus</name>
    <dbReference type="NCBI Taxonomy" id="9764"/>
    <lineage>
        <taxon>Eukaryota</taxon>
        <taxon>Metazoa</taxon>
        <taxon>Chordata</taxon>
        <taxon>Craniata</taxon>
        <taxon>Vertebrata</taxon>
        <taxon>Euteleostomi</taxon>
        <taxon>Mammalia</taxon>
        <taxon>Eutheria</taxon>
        <taxon>Laurasiatheria</taxon>
        <taxon>Artiodactyla</taxon>
        <taxon>Whippomorpha</taxon>
        <taxon>Cetacea</taxon>
        <taxon>Mysticeti</taxon>
        <taxon>Eschrichtiidae</taxon>
        <taxon>Eschrichtius</taxon>
    </lineage>
</organism>
<evidence type="ECO:0000256" key="3">
    <source>
        <dbReference type="PROSITE-ProRule" id="PRU00023"/>
    </source>
</evidence>
<dbReference type="EMBL" id="JAIQCJ010002088">
    <property type="protein sequence ID" value="KAJ8783299.1"/>
    <property type="molecule type" value="Genomic_DNA"/>
</dbReference>
<proteinExistence type="predicted"/>
<protein>
    <recommendedName>
        <fullName evidence="6">Ankyrin repeat domain-containing protein 10</fullName>
    </recommendedName>
</protein>
<evidence type="ECO:0000313" key="5">
    <source>
        <dbReference type="Proteomes" id="UP001159641"/>
    </source>
</evidence>
<dbReference type="InterPro" id="IPR050776">
    <property type="entry name" value="Ank_Repeat/CDKN_Inhibitor"/>
</dbReference>
<gene>
    <name evidence="4" type="ORF">J1605_009382</name>
</gene>
<dbReference type="SMART" id="SM00248">
    <property type="entry name" value="ANK"/>
    <property type="match status" value="2"/>
</dbReference>
<dbReference type="PROSITE" id="PS50088">
    <property type="entry name" value="ANK_REPEAT"/>
    <property type="match status" value="2"/>
</dbReference>
<dbReference type="Pfam" id="PF12796">
    <property type="entry name" value="Ank_2"/>
    <property type="match status" value="1"/>
</dbReference>
<evidence type="ECO:0000313" key="4">
    <source>
        <dbReference type="EMBL" id="KAJ8783299.1"/>
    </source>
</evidence>
<accession>A0AB34GUX8</accession>
<evidence type="ECO:0000256" key="1">
    <source>
        <dbReference type="ARBA" id="ARBA00022737"/>
    </source>
</evidence>
<comment type="caution">
    <text evidence="4">The sequence shown here is derived from an EMBL/GenBank/DDBJ whole genome shotgun (WGS) entry which is preliminary data.</text>
</comment>
<sequence>MPVSSPLLPFSKLECLIQLVRAGATLDVSTTRYAQTPAHIAAFGGHPQCLVWLIQAGASINKPDCEGETPIHKAARSGSLDCISALVANGAHAE</sequence>
<dbReference type="PANTHER" id="PTHR24201:SF12">
    <property type="entry name" value="ANKYRIN REPEAT DOMAIN 10"/>
    <property type="match status" value="1"/>
</dbReference>
<feature type="repeat" description="ANK" evidence="3">
    <location>
        <begin position="66"/>
        <end position="94"/>
    </location>
</feature>
<keyword evidence="2 3" id="KW-0040">ANK repeat</keyword>
<evidence type="ECO:0000256" key="2">
    <source>
        <dbReference type="ARBA" id="ARBA00023043"/>
    </source>
</evidence>
<dbReference type="InterPro" id="IPR036770">
    <property type="entry name" value="Ankyrin_rpt-contain_sf"/>
</dbReference>
<keyword evidence="5" id="KW-1185">Reference proteome</keyword>
<evidence type="ECO:0008006" key="6">
    <source>
        <dbReference type="Google" id="ProtNLM"/>
    </source>
</evidence>
<reference evidence="4 5" key="1">
    <citation type="submission" date="2022-11" db="EMBL/GenBank/DDBJ databases">
        <title>Whole genome sequence of Eschrichtius robustus ER-17-0199.</title>
        <authorList>
            <person name="Bruniche-Olsen A."/>
            <person name="Black A.N."/>
            <person name="Fields C.J."/>
            <person name="Walden K."/>
            <person name="Dewoody J.A."/>
        </authorList>
    </citation>
    <scope>NUCLEOTIDE SEQUENCE [LARGE SCALE GENOMIC DNA]</scope>
    <source>
        <strain evidence="4">ER-17-0199</strain>
        <tissue evidence="4">Blubber</tissue>
    </source>
</reference>
<name>A0AB34GUX8_ESCRO</name>
<dbReference type="SUPFAM" id="SSF48403">
    <property type="entry name" value="Ankyrin repeat"/>
    <property type="match status" value="1"/>
</dbReference>
<dbReference type="InterPro" id="IPR002110">
    <property type="entry name" value="Ankyrin_rpt"/>
</dbReference>